<dbReference type="CDD" id="cd00130">
    <property type="entry name" value="PAS"/>
    <property type="match status" value="1"/>
</dbReference>
<dbReference type="AlphaFoldDB" id="A0A4R3JZQ9"/>
<evidence type="ECO:0000313" key="6">
    <source>
        <dbReference type="Proteomes" id="UP000295135"/>
    </source>
</evidence>
<dbReference type="Gene3D" id="3.20.20.450">
    <property type="entry name" value="EAL domain"/>
    <property type="match status" value="1"/>
</dbReference>
<dbReference type="CDD" id="cd01949">
    <property type="entry name" value="GGDEF"/>
    <property type="match status" value="1"/>
</dbReference>
<evidence type="ECO:0000313" key="5">
    <source>
        <dbReference type="EMBL" id="TCS73069.1"/>
    </source>
</evidence>
<feature type="domain" description="EAL" evidence="3">
    <location>
        <begin position="507"/>
        <end position="755"/>
    </location>
</feature>
<name>A0A4R3JZQ9_9PROT</name>
<dbReference type="Gene3D" id="3.30.70.270">
    <property type="match status" value="1"/>
</dbReference>
<feature type="domain" description="PAS" evidence="2">
    <location>
        <begin position="221"/>
        <end position="277"/>
    </location>
</feature>
<organism evidence="5 6">
    <name type="scientific">Sulfuritortus calidifontis</name>
    <dbReference type="NCBI Taxonomy" id="1914471"/>
    <lineage>
        <taxon>Bacteria</taxon>
        <taxon>Pseudomonadati</taxon>
        <taxon>Pseudomonadota</taxon>
        <taxon>Betaproteobacteria</taxon>
        <taxon>Nitrosomonadales</taxon>
        <taxon>Thiobacillaceae</taxon>
        <taxon>Sulfuritortus</taxon>
    </lineage>
</organism>
<evidence type="ECO:0000259" key="4">
    <source>
        <dbReference type="PROSITE" id="PS50887"/>
    </source>
</evidence>
<dbReference type="Pfam" id="PF00989">
    <property type="entry name" value="PAS"/>
    <property type="match status" value="1"/>
</dbReference>
<dbReference type="CDD" id="cd01948">
    <property type="entry name" value="EAL"/>
    <property type="match status" value="1"/>
</dbReference>
<sequence>MKKGLFRKRGMALPAIGFAVVIGLMLILVATTVWHGEWVVGQMQSAVAEHSKKLGLANTMFSAARERSFNAVTMVLSPDQDGLEDLINRHYMLGSQYMAAREQLLAMPLNAEERRLIDEQFRVVRVTHPLLTQALDLFLMGEIKPARELLIQRIIPSQNQLLEILSQQANLQHAAMQSLLVQVEASQREHERLAIGMGMLALVLAVVVAIYITRRLAHAADQVFAKTTLETVTEAVVVTDDRQVVRYINPAAERLTGLSLDQANARPVAEVLKLTPPAQPGYPFKLINRLGQMVDVEYAVSDIHGDDRHLGAVWVLHDVTYTLSIASQLAYQASHDPLTGLPNRRAFELALEETLKTNRNQPQPHVVGFLDLDMFKIVNDSCGHAAGDELLKQIGRLFQDKMRTSDLLARLGGDEFGFLLRGCGIDDARKVADSLLAAVRDYRFSWDGRPFTLGASIGLSEIKDFAAPPEALIEQADSACYAAKDRGRNQVCVYSASEAEERGRRDEMEWANRIQRALDEDRFVLYGQPIILLDQAPPAESHKVEILVRMVDTDGTLIPPSAFMPAADRFNLMPAIDRWVIRHTLAWAGGDIGRRYSHIAINLSGASVAKTDLYDFIVEQMQASGANPAAICFEITESAAMADFKQCTACVQALREMGCKFALDDFGTGIASFSYLKNLGMDYLKIDGNYVREMQYDLYHYSMTEAIHRVGHAMGLKTMAEFVETEESLQKLKDLGVDYAQGYKIAPPQPLDSLK</sequence>
<dbReference type="SMART" id="SM00052">
    <property type="entry name" value="EAL"/>
    <property type="match status" value="1"/>
</dbReference>
<dbReference type="InterPro" id="IPR013767">
    <property type="entry name" value="PAS_fold"/>
</dbReference>
<comment type="caution">
    <text evidence="5">The sequence shown here is derived from an EMBL/GenBank/DDBJ whole genome shotgun (WGS) entry which is preliminary data.</text>
</comment>
<dbReference type="EMBL" id="SLZY01000003">
    <property type="protein sequence ID" value="TCS73069.1"/>
    <property type="molecule type" value="Genomic_DNA"/>
</dbReference>
<reference evidence="5 6" key="1">
    <citation type="submission" date="2019-03" db="EMBL/GenBank/DDBJ databases">
        <title>Genomic Encyclopedia of Type Strains, Phase IV (KMG-IV): sequencing the most valuable type-strain genomes for metagenomic binning, comparative biology and taxonomic classification.</title>
        <authorList>
            <person name="Goeker M."/>
        </authorList>
    </citation>
    <scope>NUCLEOTIDE SEQUENCE [LARGE SCALE GENOMIC DNA]</scope>
    <source>
        <strain evidence="5 6">DSM 103923</strain>
    </source>
</reference>
<keyword evidence="1" id="KW-0472">Membrane</keyword>
<dbReference type="InterPro" id="IPR043128">
    <property type="entry name" value="Rev_trsase/Diguanyl_cyclase"/>
</dbReference>
<dbReference type="SMART" id="SM00267">
    <property type="entry name" value="GGDEF"/>
    <property type="match status" value="1"/>
</dbReference>
<dbReference type="SUPFAM" id="SSF55073">
    <property type="entry name" value="Nucleotide cyclase"/>
    <property type="match status" value="1"/>
</dbReference>
<evidence type="ECO:0000256" key="1">
    <source>
        <dbReference type="SAM" id="Phobius"/>
    </source>
</evidence>
<dbReference type="PANTHER" id="PTHR44757:SF4">
    <property type="entry name" value="DIGUANYLATE CYCLASE DGCE-RELATED"/>
    <property type="match status" value="1"/>
</dbReference>
<dbReference type="PROSITE" id="PS50887">
    <property type="entry name" value="GGDEF"/>
    <property type="match status" value="1"/>
</dbReference>
<dbReference type="NCBIfam" id="TIGR00254">
    <property type="entry name" value="GGDEF"/>
    <property type="match status" value="1"/>
</dbReference>
<dbReference type="InterPro" id="IPR000160">
    <property type="entry name" value="GGDEF_dom"/>
</dbReference>
<dbReference type="InterPro" id="IPR000014">
    <property type="entry name" value="PAS"/>
</dbReference>
<dbReference type="InterPro" id="IPR029787">
    <property type="entry name" value="Nucleotide_cyclase"/>
</dbReference>
<dbReference type="Gene3D" id="3.30.450.20">
    <property type="entry name" value="PAS domain"/>
    <property type="match status" value="1"/>
</dbReference>
<dbReference type="PANTHER" id="PTHR44757">
    <property type="entry name" value="DIGUANYLATE CYCLASE DGCP"/>
    <property type="match status" value="1"/>
</dbReference>
<dbReference type="Proteomes" id="UP000295135">
    <property type="component" value="Unassembled WGS sequence"/>
</dbReference>
<dbReference type="Pfam" id="PF00990">
    <property type="entry name" value="GGDEF"/>
    <property type="match status" value="1"/>
</dbReference>
<gene>
    <name evidence="5" type="ORF">EDC61_103192</name>
</gene>
<dbReference type="InterPro" id="IPR035919">
    <property type="entry name" value="EAL_sf"/>
</dbReference>
<dbReference type="Pfam" id="PF00563">
    <property type="entry name" value="EAL"/>
    <property type="match status" value="1"/>
</dbReference>
<dbReference type="SUPFAM" id="SSF141868">
    <property type="entry name" value="EAL domain-like"/>
    <property type="match status" value="1"/>
</dbReference>
<dbReference type="PROSITE" id="PS50883">
    <property type="entry name" value="EAL"/>
    <property type="match status" value="1"/>
</dbReference>
<dbReference type="GO" id="GO:0006355">
    <property type="term" value="P:regulation of DNA-templated transcription"/>
    <property type="evidence" value="ECO:0007669"/>
    <property type="project" value="InterPro"/>
</dbReference>
<proteinExistence type="predicted"/>
<keyword evidence="1" id="KW-1133">Transmembrane helix</keyword>
<dbReference type="FunFam" id="3.30.70.270:FF:000001">
    <property type="entry name" value="Diguanylate cyclase domain protein"/>
    <property type="match status" value="1"/>
</dbReference>
<feature type="domain" description="GGDEF" evidence="4">
    <location>
        <begin position="363"/>
        <end position="496"/>
    </location>
</feature>
<keyword evidence="6" id="KW-1185">Reference proteome</keyword>
<dbReference type="OrthoDB" id="9813903at2"/>
<protein>
    <submittedName>
        <fullName evidence="5">PAS domain S-box-containing protein/diguanylate cyclase (GGDEF)-like protein</fullName>
    </submittedName>
</protein>
<dbReference type="GO" id="GO:0003824">
    <property type="term" value="F:catalytic activity"/>
    <property type="evidence" value="ECO:0007669"/>
    <property type="project" value="UniProtKB-ARBA"/>
</dbReference>
<dbReference type="InterPro" id="IPR035965">
    <property type="entry name" value="PAS-like_dom_sf"/>
</dbReference>
<dbReference type="SUPFAM" id="SSF55785">
    <property type="entry name" value="PYP-like sensor domain (PAS domain)"/>
    <property type="match status" value="1"/>
</dbReference>
<accession>A0A4R3JZQ9</accession>
<evidence type="ECO:0000259" key="3">
    <source>
        <dbReference type="PROSITE" id="PS50883"/>
    </source>
</evidence>
<feature type="transmembrane region" description="Helical" evidence="1">
    <location>
        <begin position="12"/>
        <end position="34"/>
    </location>
</feature>
<evidence type="ECO:0000259" key="2">
    <source>
        <dbReference type="PROSITE" id="PS50112"/>
    </source>
</evidence>
<keyword evidence="1" id="KW-0812">Transmembrane</keyword>
<dbReference type="InterPro" id="IPR001633">
    <property type="entry name" value="EAL_dom"/>
</dbReference>
<dbReference type="PROSITE" id="PS50112">
    <property type="entry name" value="PAS"/>
    <property type="match status" value="1"/>
</dbReference>
<dbReference type="InterPro" id="IPR052155">
    <property type="entry name" value="Biofilm_reg_signaling"/>
</dbReference>